<dbReference type="InterPro" id="IPR053263">
    <property type="entry name" value="Euk_RPA34_RNAP_subunit"/>
</dbReference>
<feature type="compositionally biased region" description="Acidic residues" evidence="1">
    <location>
        <begin position="327"/>
        <end position="336"/>
    </location>
</feature>
<dbReference type="Pfam" id="PF08208">
    <property type="entry name" value="RNA_polI_A34"/>
    <property type="match status" value="1"/>
</dbReference>
<name>A0ABR4CR49_9HELO</name>
<feature type="compositionally biased region" description="Low complexity" evidence="1">
    <location>
        <begin position="67"/>
        <end position="80"/>
    </location>
</feature>
<dbReference type="Gene3D" id="6.20.250.70">
    <property type="match status" value="1"/>
</dbReference>
<evidence type="ECO:0000256" key="1">
    <source>
        <dbReference type="SAM" id="MobiDB-lite"/>
    </source>
</evidence>
<feature type="region of interest" description="Disordered" evidence="1">
    <location>
        <begin position="1"/>
        <end position="158"/>
    </location>
</feature>
<protein>
    <submittedName>
        <fullName evidence="2">Uncharacterized protein</fullName>
    </submittedName>
</protein>
<dbReference type="Proteomes" id="UP001595075">
    <property type="component" value="Unassembled WGS sequence"/>
</dbReference>
<feature type="region of interest" description="Disordered" evidence="1">
    <location>
        <begin position="254"/>
        <end position="524"/>
    </location>
</feature>
<feature type="compositionally biased region" description="Basic residues" evidence="1">
    <location>
        <begin position="267"/>
        <end position="284"/>
    </location>
</feature>
<comment type="caution">
    <text evidence="2">The sequence shown here is derived from an EMBL/GenBank/DDBJ whole genome shotgun (WGS) entry which is preliminary data.</text>
</comment>
<feature type="compositionally biased region" description="Polar residues" evidence="1">
    <location>
        <begin position="128"/>
        <end position="137"/>
    </location>
</feature>
<gene>
    <name evidence="2" type="ORF">VTL71DRAFT_11550</name>
</gene>
<organism evidence="2 3">
    <name type="scientific">Oculimacula yallundae</name>
    <dbReference type="NCBI Taxonomy" id="86028"/>
    <lineage>
        <taxon>Eukaryota</taxon>
        <taxon>Fungi</taxon>
        <taxon>Dikarya</taxon>
        <taxon>Ascomycota</taxon>
        <taxon>Pezizomycotina</taxon>
        <taxon>Leotiomycetes</taxon>
        <taxon>Helotiales</taxon>
        <taxon>Ploettnerulaceae</taxon>
        <taxon>Oculimacula</taxon>
    </lineage>
</organism>
<evidence type="ECO:0000313" key="2">
    <source>
        <dbReference type="EMBL" id="KAL2072207.1"/>
    </source>
</evidence>
<feature type="compositionally biased region" description="Basic residues" evidence="1">
    <location>
        <begin position="506"/>
        <end position="524"/>
    </location>
</feature>
<proteinExistence type="predicted"/>
<evidence type="ECO:0000313" key="3">
    <source>
        <dbReference type="Proteomes" id="UP001595075"/>
    </source>
</evidence>
<feature type="compositionally biased region" description="Pro residues" evidence="1">
    <location>
        <begin position="140"/>
        <end position="151"/>
    </location>
</feature>
<feature type="compositionally biased region" description="Basic and acidic residues" evidence="1">
    <location>
        <begin position="490"/>
        <end position="505"/>
    </location>
</feature>
<dbReference type="InterPro" id="IPR013240">
    <property type="entry name" value="DNA-dir_RNA_pol1_su_RPA34"/>
</dbReference>
<reference evidence="2 3" key="1">
    <citation type="journal article" date="2024" name="Commun. Biol.">
        <title>Comparative genomic analysis of thermophilic fungi reveals convergent evolutionary adaptations and gene losses.</title>
        <authorList>
            <person name="Steindorff A.S."/>
            <person name="Aguilar-Pontes M.V."/>
            <person name="Robinson A.J."/>
            <person name="Andreopoulos B."/>
            <person name="LaButti K."/>
            <person name="Kuo A."/>
            <person name="Mondo S."/>
            <person name="Riley R."/>
            <person name="Otillar R."/>
            <person name="Haridas S."/>
            <person name="Lipzen A."/>
            <person name="Grimwood J."/>
            <person name="Schmutz J."/>
            <person name="Clum A."/>
            <person name="Reid I.D."/>
            <person name="Moisan M.C."/>
            <person name="Butler G."/>
            <person name="Nguyen T.T.M."/>
            <person name="Dewar K."/>
            <person name="Conant G."/>
            <person name="Drula E."/>
            <person name="Henrissat B."/>
            <person name="Hansel C."/>
            <person name="Singer S."/>
            <person name="Hutchinson M.I."/>
            <person name="de Vries R.P."/>
            <person name="Natvig D.O."/>
            <person name="Powell A.J."/>
            <person name="Tsang A."/>
            <person name="Grigoriev I.V."/>
        </authorList>
    </citation>
    <scope>NUCLEOTIDE SEQUENCE [LARGE SCALE GENOMIC DNA]</scope>
    <source>
        <strain evidence="2 3">CBS 494.80</strain>
    </source>
</reference>
<sequence length="524" mass="56685">MASEKSKSRGSSKKDKSEKSKKASRKTPPSATYKSAEFVQDSDEEEENSHGKAAKKVSEESSDSDESSSSAQSVKAVSKSNGKLPAPEGSSSSSEDESAESDESSEDEEDSEDAASKAPVTIEPTKQPLKQSATSTVPLRAPPAPYQPPPGFDGASLDGTLKASELLKKSNLQGKQVWYFTAPASIPISEIKAMSLGDAKHGKTVLTHEGNEYGFMKDSAEDTTYTRIMVPSSDVGYKASSKSIDHVFHLQQVAHDPTTANPGRATKPAKKPIRKQPRGLKMRFHPIGFGDAGPGTVGSSSSDEEMEDRPSKTRRPVTKSKLTDYAGGDESDEEMVDAVLPSRPHPDIAASSADAESRKEKKKRKHSEGGEKKSKHSSSSKMKSIDHRELKRLKKKQTESQRNLADNPSASTEKLDSTYPPSPLQSKTPQKPSVSISTTPIPPPKPLTFSQTSVASTGSYHSKSSSKKSKASEEFSSMSPVLKSTPSLKELTRATDPRLTEEERRKKMKKLKHKDAKRQKGNPA</sequence>
<feature type="compositionally biased region" description="Acidic residues" evidence="1">
    <location>
        <begin position="94"/>
        <end position="113"/>
    </location>
</feature>
<dbReference type="PANTHER" id="PTHR28155:SF1">
    <property type="entry name" value="DNA-DIRECTED RNA POLYMERASE I SUBUNIT RPA34.5-DOMAIN-CONTAINING PROTEIN"/>
    <property type="match status" value="1"/>
</dbReference>
<dbReference type="PANTHER" id="PTHR28155">
    <property type="entry name" value="ACR243WP"/>
    <property type="match status" value="1"/>
</dbReference>
<feature type="compositionally biased region" description="Basic and acidic residues" evidence="1">
    <location>
        <begin position="1"/>
        <end position="21"/>
    </location>
</feature>
<feature type="compositionally biased region" description="Polar residues" evidence="1">
    <location>
        <begin position="400"/>
        <end position="412"/>
    </location>
</feature>
<keyword evidence="3" id="KW-1185">Reference proteome</keyword>
<dbReference type="EMBL" id="JAZHXI010000004">
    <property type="protein sequence ID" value="KAL2072207.1"/>
    <property type="molecule type" value="Genomic_DNA"/>
</dbReference>
<accession>A0ABR4CR49</accession>